<keyword evidence="12" id="KW-1185">Reference proteome</keyword>
<dbReference type="PANTHER" id="PTHR11405">
    <property type="entry name" value="CARBAMOYLTRANSFERASE FAMILY MEMBER"/>
    <property type="match status" value="1"/>
</dbReference>
<dbReference type="GO" id="GO:0005524">
    <property type="term" value="F:ATP binding"/>
    <property type="evidence" value="ECO:0007669"/>
    <property type="project" value="UniProtKB-UniRule"/>
</dbReference>
<evidence type="ECO:0000256" key="8">
    <source>
        <dbReference type="ARBA" id="ARBA00047359"/>
    </source>
</evidence>
<dbReference type="GO" id="GO:0005737">
    <property type="term" value="C:cytoplasm"/>
    <property type="evidence" value="ECO:0007669"/>
    <property type="project" value="TreeGrafter"/>
</dbReference>
<dbReference type="GO" id="GO:0004087">
    <property type="term" value="F:carbamoyl-phosphate synthase (ammonia) activity"/>
    <property type="evidence" value="ECO:0007669"/>
    <property type="project" value="UniProtKB-EC"/>
</dbReference>
<evidence type="ECO:0000313" key="12">
    <source>
        <dbReference type="Proteomes" id="UP000052012"/>
    </source>
</evidence>
<comment type="caution">
    <text evidence="11">The sequence shown here is derived from an EMBL/GenBank/DDBJ whole genome shotgun (WGS) entry which is preliminary data.</text>
</comment>
<organism evidence="11 12">
    <name type="scientific">Apilactobacillus ozensis DSM 23829 = JCM 17196</name>
    <dbReference type="NCBI Taxonomy" id="1423781"/>
    <lineage>
        <taxon>Bacteria</taxon>
        <taxon>Bacillati</taxon>
        <taxon>Bacillota</taxon>
        <taxon>Bacilli</taxon>
        <taxon>Lactobacillales</taxon>
        <taxon>Lactobacillaceae</taxon>
        <taxon>Apilactobacillus</taxon>
    </lineage>
</organism>
<dbReference type="GO" id="GO:0004088">
    <property type="term" value="F:carbamoyl-phosphate synthase (glutamine-hydrolyzing) activity"/>
    <property type="evidence" value="ECO:0007669"/>
    <property type="project" value="TreeGrafter"/>
</dbReference>
<dbReference type="OrthoDB" id="9804197at2"/>
<dbReference type="InterPro" id="IPR005480">
    <property type="entry name" value="CPSase_lsu_oligo"/>
</dbReference>
<dbReference type="Gene3D" id="1.10.1030.10">
    <property type="entry name" value="Carbamoyl-phosphate synthetase, large subunit oligomerisation domain"/>
    <property type="match status" value="1"/>
</dbReference>
<dbReference type="AlphaFoldDB" id="A0A0R2AM18"/>
<keyword evidence="7" id="KW-0464">Manganese</keyword>
<dbReference type="InterPro" id="IPR016185">
    <property type="entry name" value="PreATP-grasp_dom_sf"/>
</dbReference>
<evidence type="ECO:0000256" key="3">
    <source>
        <dbReference type="ARBA" id="ARBA00022723"/>
    </source>
</evidence>
<keyword evidence="3" id="KW-0479">Metal-binding</keyword>
<dbReference type="Gene3D" id="3.40.50.20">
    <property type="match status" value="2"/>
</dbReference>
<protein>
    <submittedName>
        <fullName evidence="11">Carbamoyl-phosphate synthase</fullName>
    </submittedName>
</protein>
<keyword evidence="2" id="KW-0436">Ligase</keyword>
<evidence type="ECO:0000256" key="5">
    <source>
        <dbReference type="ARBA" id="ARBA00022840"/>
    </source>
</evidence>
<dbReference type="InterPro" id="IPR005479">
    <property type="entry name" value="CPAse_ATP-bd"/>
</dbReference>
<reference evidence="11 12" key="1">
    <citation type="journal article" date="2015" name="Genome Announc.">
        <title>Expanding the biotechnology potential of lactobacilli through comparative genomics of 213 strains and associated genera.</title>
        <authorList>
            <person name="Sun Z."/>
            <person name="Harris H.M."/>
            <person name="McCann A."/>
            <person name="Guo C."/>
            <person name="Argimon S."/>
            <person name="Zhang W."/>
            <person name="Yang X."/>
            <person name="Jeffery I.B."/>
            <person name="Cooney J.C."/>
            <person name="Kagawa T.F."/>
            <person name="Liu W."/>
            <person name="Song Y."/>
            <person name="Salvetti E."/>
            <person name="Wrobel A."/>
            <person name="Rasinkangas P."/>
            <person name="Parkhill J."/>
            <person name="Rea M.C."/>
            <person name="O'Sullivan O."/>
            <person name="Ritari J."/>
            <person name="Douillard F.P."/>
            <person name="Paul Ross R."/>
            <person name="Yang R."/>
            <person name="Briner A.E."/>
            <person name="Felis G.E."/>
            <person name="de Vos W.M."/>
            <person name="Barrangou R."/>
            <person name="Klaenhammer T.R."/>
            <person name="Caufield P.W."/>
            <person name="Cui Y."/>
            <person name="Zhang H."/>
            <person name="O'Toole P.W."/>
        </authorList>
    </citation>
    <scope>NUCLEOTIDE SEQUENCE [LARGE SCALE GENOMIC DNA]</scope>
    <source>
        <strain evidence="11 12">DSM 23829</strain>
    </source>
</reference>
<keyword evidence="6" id="KW-0665">Pyrimidine biosynthesis</keyword>
<dbReference type="Pfam" id="PF02786">
    <property type="entry name" value="CPSase_L_D2"/>
    <property type="match status" value="1"/>
</dbReference>
<keyword evidence="4 9" id="KW-0547">Nucleotide-binding</keyword>
<dbReference type="InterPro" id="IPR058047">
    <property type="entry name" value="CPSase_preATP-grasp"/>
</dbReference>
<dbReference type="RefSeq" id="WP_056966321.1">
    <property type="nucleotide sequence ID" value="NZ_AYYQ01000031.1"/>
</dbReference>
<comment type="catalytic activity">
    <reaction evidence="8">
        <text>hydrogencarbonate + NH4(+) + 2 ATP = carbamoyl phosphate + 2 ADP + phosphate + 2 H(+)</text>
        <dbReference type="Rhea" id="RHEA:18029"/>
        <dbReference type="ChEBI" id="CHEBI:15378"/>
        <dbReference type="ChEBI" id="CHEBI:17544"/>
        <dbReference type="ChEBI" id="CHEBI:28938"/>
        <dbReference type="ChEBI" id="CHEBI:30616"/>
        <dbReference type="ChEBI" id="CHEBI:43474"/>
        <dbReference type="ChEBI" id="CHEBI:58228"/>
        <dbReference type="ChEBI" id="CHEBI:456216"/>
        <dbReference type="EC" id="6.3.4.16"/>
    </reaction>
</comment>
<dbReference type="PATRIC" id="fig|1423781.4.peg.132"/>
<dbReference type="SUPFAM" id="SSF56059">
    <property type="entry name" value="Glutathione synthetase ATP-binding domain-like"/>
    <property type="match status" value="1"/>
</dbReference>
<dbReference type="SMART" id="SM01096">
    <property type="entry name" value="CPSase_L_D3"/>
    <property type="match status" value="1"/>
</dbReference>
<evidence type="ECO:0000256" key="1">
    <source>
        <dbReference type="ARBA" id="ARBA00009799"/>
    </source>
</evidence>
<name>A0A0R2AM18_9LACO</name>
<dbReference type="PANTHER" id="PTHR11405:SF53">
    <property type="entry name" value="CARBAMOYL-PHOSPHATE SYNTHASE [AMMONIA], MITOCHONDRIAL"/>
    <property type="match status" value="1"/>
</dbReference>
<dbReference type="Pfam" id="PF02787">
    <property type="entry name" value="CPSase_L_D3"/>
    <property type="match status" value="1"/>
</dbReference>
<dbReference type="InterPro" id="IPR011761">
    <property type="entry name" value="ATP-grasp"/>
</dbReference>
<evidence type="ECO:0000256" key="9">
    <source>
        <dbReference type="PROSITE-ProRule" id="PRU00409"/>
    </source>
</evidence>
<evidence type="ECO:0000256" key="7">
    <source>
        <dbReference type="ARBA" id="ARBA00023211"/>
    </source>
</evidence>
<dbReference type="InterPro" id="IPR005483">
    <property type="entry name" value="CPSase_dom"/>
</dbReference>
<dbReference type="PROSITE" id="PS50975">
    <property type="entry name" value="ATP_GRASP"/>
    <property type="match status" value="1"/>
</dbReference>
<accession>A0A0R2AM18</accession>
<dbReference type="SUPFAM" id="SSF52440">
    <property type="entry name" value="PreATP-grasp domain"/>
    <property type="match status" value="2"/>
</dbReference>
<dbReference type="GO" id="GO:0046872">
    <property type="term" value="F:metal ion binding"/>
    <property type="evidence" value="ECO:0007669"/>
    <property type="project" value="UniProtKB-KW"/>
</dbReference>
<gene>
    <name evidence="11" type="ORF">FD06_GL000131</name>
</gene>
<evidence type="ECO:0000256" key="6">
    <source>
        <dbReference type="ARBA" id="ARBA00022975"/>
    </source>
</evidence>
<dbReference type="GO" id="GO:0006541">
    <property type="term" value="P:glutamine metabolic process"/>
    <property type="evidence" value="ECO:0007669"/>
    <property type="project" value="TreeGrafter"/>
</dbReference>
<evidence type="ECO:0000313" key="11">
    <source>
        <dbReference type="EMBL" id="KRM68013.1"/>
    </source>
</evidence>
<dbReference type="InterPro" id="IPR036897">
    <property type="entry name" value="CarbamoylP_synth_lsu_oligo_sf"/>
</dbReference>
<dbReference type="SUPFAM" id="SSF48108">
    <property type="entry name" value="Carbamoyl phosphate synthetase, large subunit connection domain"/>
    <property type="match status" value="1"/>
</dbReference>
<dbReference type="FunFam" id="3.40.50.20:FF:000001">
    <property type="entry name" value="Carbamoyl-phosphate synthase large chain"/>
    <property type="match status" value="2"/>
</dbReference>
<dbReference type="EMBL" id="AYYQ01000031">
    <property type="protein sequence ID" value="KRM68013.1"/>
    <property type="molecule type" value="Genomic_DNA"/>
</dbReference>
<keyword evidence="5 9" id="KW-0067">ATP-binding</keyword>
<dbReference type="STRING" id="1423781.FD06_GL000131"/>
<proteinExistence type="inferred from homology"/>
<evidence type="ECO:0000256" key="4">
    <source>
        <dbReference type="ARBA" id="ARBA00022741"/>
    </source>
</evidence>
<comment type="similarity">
    <text evidence="1">Belongs to the CarB family.</text>
</comment>
<dbReference type="Pfam" id="PF25596">
    <property type="entry name" value="CPSase_L_D1"/>
    <property type="match status" value="2"/>
</dbReference>
<sequence>MLNKDIKKVLILGGGPSKIGQENELDNASFETALLFQKHHIKTFIIDNNPFSLTASAIKNKYVYTIEVNVKNVKKIIENVKPDAIIATLGGLKAINVAQSLVTSGFLKDHNVQLLGMNDKALKMINNPYHIKKVIRTVNEPVVPSDIVSSEHEAFSIVREIGFPVIVKSIAAHENTHRQICQNSESLSDALVDGFNNSSVNKCAIEKSVVGYKQIEMVGVRDSEDTKILISGLEDIDPVGIHSGDSIVVAPIQTLTDPEYQALRNATFKIMEFLQVVGSCHVEFALDSSDGNYFITKINLNYNRNMALVERATGYPLQYVTTLLYLGVNLRKVELPAEYHRLTAIMEPTIDHVVVKMPVWPFENVKNADEHLNTIMKSVGSTIGVGRSVEEAMLKALRSSQFSPKDILPSMREISNDELISQLIHPQINRFLVLIEAIRRGYQVEDLTELTKIDQFYFYKLKQLLITEEKIINHPLKLETIEAAHQNGFGDGMMSETWDVPIDYIKKLSMQAKSVPTYKMIEPSAGEFDENILSFYSSYEIENESSQFSSKTALVIGRGGNKLGPNTAADYYTAEILIQLREVGYKTIIINNNPNSLSLNPNLSDKRYIEPIQLGDILNIIRTEKPVRVFVPGNRHYLMKEIKKNQNLNVQILPPDQETGVMLPKKVTYALNFFVTQQSSYFITTEKLINNKSNGDINFITNYQIPFFINDDQLAKDIKISKNCISKSNWIGLVQILFNKEDGMSEYVGIRPLRLTETIFMSHATGINWIRELVKFYTNKLDELELKNNINNLKVSKVFNMQANFPFKQLRINKKYGDSSQEVGARISFNEIK</sequence>
<dbReference type="Gene3D" id="3.30.470.20">
    <property type="entry name" value="ATP-grasp fold, B domain"/>
    <property type="match status" value="1"/>
</dbReference>
<evidence type="ECO:0000256" key="2">
    <source>
        <dbReference type="ARBA" id="ARBA00022598"/>
    </source>
</evidence>
<dbReference type="Proteomes" id="UP000052012">
    <property type="component" value="Unassembled WGS sequence"/>
</dbReference>
<feature type="domain" description="ATP-grasp" evidence="10">
    <location>
        <begin position="132"/>
        <end position="326"/>
    </location>
</feature>
<dbReference type="PRINTS" id="PR00098">
    <property type="entry name" value="CPSASE"/>
</dbReference>
<dbReference type="GO" id="GO:0006221">
    <property type="term" value="P:pyrimidine nucleotide biosynthetic process"/>
    <property type="evidence" value="ECO:0007669"/>
    <property type="project" value="UniProtKB-KW"/>
</dbReference>
<evidence type="ECO:0000259" key="10">
    <source>
        <dbReference type="PROSITE" id="PS50975"/>
    </source>
</evidence>